<accession>A0A6M3KXL0</accession>
<dbReference type="InterPro" id="IPR046632">
    <property type="entry name" value="DUF6744"/>
</dbReference>
<evidence type="ECO:0000256" key="1">
    <source>
        <dbReference type="SAM" id="Coils"/>
    </source>
</evidence>
<dbReference type="AlphaFoldDB" id="A0A6M3KXL0"/>
<reference evidence="2" key="1">
    <citation type="submission" date="2020-03" db="EMBL/GenBank/DDBJ databases">
        <title>The deep terrestrial virosphere.</title>
        <authorList>
            <person name="Holmfeldt K."/>
            <person name="Nilsson E."/>
            <person name="Simone D."/>
            <person name="Lopez-Fernandez M."/>
            <person name="Wu X."/>
            <person name="de Brujin I."/>
            <person name="Lundin D."/>
            <person name="Andersson A."/>
            <person name="Bertilsson S."/>
            <person name="Dopson M."/>
        </authorList>
    </citation>
    <scope>NUCLEOTIDE SEQUENCE</scope>
    <source>
        <strain evidence="2">MM415B03125</strain>
    </source>
</reference>
<protein>
    <submittedName>
        <fullName evidence="2">Uncharacterized protein</fullName>
    </submittedName>
</protein>
<sequence length="303" mass="34628">MTKKAVARQGRKEAIRQLSGPDDGRKKLGYVLWWTIAQNLNIKGDKAIDIFKNKGFPENELPIPLEADIAFGRAAKKGSQKLAGWLIRKVYHGEDRITYAVVKEKIDEANEDAIYNREDRITLHRKTADVTAQKNLVPSKEIKDIYKTTLGNVDNWRCIDFLLKQTRVMGALQLRDMGGIYFIPIQYEDKLNLVEEGLGELSPESVLYLLPIYDDKKAQSSLKTAFIEDYRKELASMGEELEKRIEAGGTRASTFQNRLTEYKELRERARAYEDLLQFKAKDVHDAIDKMEAQVKEALASAIE</sequence>
<evidence type="ECO:0000313" key="2">
    <source>
        <dbReference type="EMBL" id="QJA86739.1"/>
    </source>
</evidence>
<proteinExistence type="predicted"/>
<name>A0A6M3KXL0_9ZZZZ</name>
<keyword evidence="1" id="KW-0175">Coiled coil</keyword>
<dbReference type="EMBL" id="MT142656">
    <property type="protein sequence ID" value="QJA86739.1"/>
    <property type="molecule type" value="Genomic_DNA"/>
</dbReference>
<dbReference type="Pfam" id="PF20529">
    <property type="entry name" value="DUF6744"/>
    <property type="match status" value="1"/>
</dbReference>
<feature type="coiled-coil region" evidence="1">
    <location>
        <begin position="227"/>
        <end position="300"/>
    </location>
</feature>
<organism evidence="2">
    <name type="scientific">viral metagenome</name>
    <dbReference type="NCBI Taxonomy" id="1070528"/>
    <lineage>
        <taxon>unclassified sequences</taxon>
        <taxon>metagenomes</taxon>
        <taxon>organismal metagenomes</taxon>
    </lineage>
</organism>
<gene>
    <name evidence="2" type="ORF">MM415B03125_0017</name>
</gene>